<sequence length="89" mass="10136">MSFGHRAKIIRGPGGFSRKILKLETKSSILQSQNLNIETIVGPTICLQSTYWRVGEFDHKRKQYFVVAGPKPEGFGRDSMKSFFKIEKS</sequence>
<dbReference type="Gene3D" id="2.80.10.50">
    <property type="match status" value="1"/>
</dbReference>
<dbReference type="SUPFAM" id="SSF50386">
    <property type="entry name" value="STI-like"/>
    <property type="match status" value="1"/>
</dbReference>
<dbReference type="Proteomes" id="UP000029120">
    <property type="component" value="Unassembled WGS sequence"/>
</dbReference>
<keyword evidence="2" id="KW-1185">Reference proteome</keyword>
<dbReference type="Gramene" id="KFK22362">
    <property type="protein sequence ID" value="KFK22362"/>
    <property type="gene ID" value="AALP_AAs43812U000100"/>
</dbReference>
<protein>
    <submittedName>
        <fullName evidence="1">Uncharacterized protein</fullName>
    </submittedName>
</protein>
<dbReference type="PANTHER" id="PTHR33107:SF12">
    <property type="entry name" value="KUNITZ TRYPSIN INHIBITOR 4"/>
    <property type="match status" value="1"/>
</dbReference>
<accession>A0A087FXL0</accession>
<evidence type="ECO:0000313" key="2">
    <source>
        <dbReference type="Proteomes" id="UP000029120"/>
    </source>
</evidence>
<name>A0A087FXL0_ARAAL</name>
<gene>
    <name evidence="1" type="ORF">AALP_AAs43812U000100</name>
</gene>
<dbReference type="InterPro" id="IPR002160">
    <property type="entry name" value="Prot_inh_Kunz-lg"/>
</dbReference>
<dbReference type="AlphaFoldDB" id="A0A087FXL0"/>
<dbReference type="PANTHER" id="PTHR33107">
    <property type="entry name" value="KUNITZ TRYPSIN INHIBITOR 2"/>
    <property type="match status" value="1"/>
</dbReference>
<organism evidence="1 2">
    <name type="scientific">Arabis alpina</name>
    <name type="common">Alpine rock-cress</name>
    <dbReference type="NCBI Taxonomy" id="50452"/>
    <lineage>
        <taxon>Eukaryota</taxon>
        <taxon>Viridiplantae</taxon>
        <taxon>Streptophyta</taxon>
        <taxon>Embryophyta</taxon>
        <taxon>Tracheophyta</taxon>
        <taxon>Spermatophyta</taxon>
        <taxon>Magnoliopsida</taxon>
        <taxon>eudicotyledons</taxon>
        <taxon>Gunneridae</taxon>
        <taxon>Pentapetalae</taxon>
        <taxon>rosids</taxon>
        <taxon>malvids</taxon>
        <taxon>Brassicales</taxon>
        <taxon>Brassicaceae</taxon>
        <taxon>Arabideae</taxon>
        <taxon>Arabis</taxon>
    </lineage>
</organism>
<reference evidence="2" key="1">
    <citation type="journal article" date="2015" name="Nat. Plants">
        <title>Genome expansion of Arabis alpina linked with retrotransposition and reduced symmetric DNA methylation.</title>
        <authorList>
            <person name="Willing E.M."/>
            <person name="Rawat V."/>
            <person name="Mandakova T."/>
            <person name="Maumus F."/>
            <person name="James G.V."/>
            <person name="Nordstroem K.J."/>
            <person name="Becker C."/>
            <person name="Warthmann N."/>
            <person name="Chica C."/>
            <person name="Szarzynska B."/>
            <person name="Zytnicki M."/>
            <person name="Albani M.C."/>
            <person name="Kiefer C."/>
            <person name="Bergonzi S."/>
            <person name="Castaings L."/>
            <person name="Mateos J.L."/>
            <person name="Berns M.C."/>
            <person name="Bujdoso N."/>
            <person name="Piofczyk T."/>
            <person name="de Lorenzo L."/>
            <person name="Barrero-Sicilia C."/>
            <person name="Mateos I."/>
            <person name="Piednoel M."/>
            <person name="Hagmann J."/>
            <person name="Chen-Min-Tao R."/>
            <person name="Iglesias-Fernandez R."/>
            <person name="Schuster S.C."/>
            <person name="Alonso-Blanco C."/>
            <person name="Roudier F."/>
            <person name="Carbonero P."/>
            <person name="Paz-Ares J."/>
            <person name="Davis S.J."/>
            <person name="Pecinka A."/>
            <person name="Quesneville H."/>
            <person name="Colot V."/>
            <person name="Lysak M.A."/>
            <person name="Weigel D."/>
            <person name="Coupland G."/>
            <person name="Schneeberger K."/>
        </authorList>
    </citation>
    <scope>NUCLEOTIDE SEQUENCE [LARGE SCALE GENOMIC DNA]</scope>
    <source>
        <strain evidence="2">cv. Pajares</strain>
    </source>
</reference>
<evidence type="ECO:0000313" key="1">
    <source>
        <dbReference type="EMBL" id="KFK22362.1"/>
    </source>
</evidence>
<dbReference type="Pfam" id="PF00197">
    <property type="entry name" value="Kunitz_legume"/>
    <property type="match status" value="1"/>
</dbReference>
<dbReference type="OrthoDB" id="1918435at2759"/>
<proteinExistence type="predicted"/>
<dbReference type="EMBL" id="KL989932">
    <property type="protein sequence ID" value="KFK22362.1"/>
    <property type="molecule type" value="Genomic_DNA"/>
</dbReference>
<dbReference type="GO" id="GO:0004866">
    <property type="term" value="F:endopeptidase inhibitor activity"/>
    <property type="evidence" value="ECO:0007669"/>
    <property type="project" value="InterPro"/>
</dbReference>
<dbReference type="InterPro" id="IPR011065">
    <property type="entry name" value="Kunitz_inhibitor_STI-like_sf"/>
</dbReference>